<dbReference type="SUPFAM" id="SSF81383">
    <property type="entry name" value="F-box domain"/>
    <property type="match status" value="1"/>
</dbReference>
<organism evidence="2 3">
    <name type="scientific">Rubus argutus</name>
    <name type="common">Southern blackberry</name>
    <dbReference type="NCBI Taxonomy" id="59490"/>
    <lineage>
        <taxon>Eukaryota</taxon>
        <taxon>Viridiplantae</taxon>
        <taxon>Streptophyta</taxon>
        <taxon>Embryophyta</taxon>
        <taxon>Tracheophyta</taxon>
        <taxon>Spermatophyta</taxon>
        <taxon>Magnoliopsida</taxon>
        <taxon>eudicotyledons</taxon>
        <taxon>Gunneridae</taxon>
        <taxon>Pentapetalae</taxon>
        <taxon>rosids</taxon>
        <taxon>fabids</taxon>
        <taxon>Rosales</taxon>
        <taxon>Rosaceae</taxon>
        <taxon>Rosoideae</taxon>
        <taxon>Rosoideae incertae sedis</taxon>
        <taxon>Rubus</taxon>
    </lineage>
</organism>
<comment type="caution">
    <text evidence="2">The sequence shown here is derived from an EMBL/GenBank/DDBJ whole genome shotgun (WGS) entry which is preliminary data.</text>
</comment>
<sequence length="401" mass="45947">MSEYLPEEIIEKILVRLPVKSLIKFTVVCKSWLSLIKTSPFIQSHLCTTIDFNNQNDVHLLLLSAYSAKESICSEHHWLHWDSPEFGEYSKLLNPFSIFEHKNKRWDLRVLGTCNGLVCLERTHDWVCSPALIWNPSIRKIAMLPTPPICFTSAKYRKYTTHGFGYDSHSNDYKVLRVVSLCDDHSDLSRFTTVVQVYSLARGTWKSLSASVVPVDLQAGGPERPDFVNGSLHTLEFRLIVYHDDHLDQHRKGGGDMFIASFNLSTEEFGEIMIPEILRRDRSCSISRYGESLALIKDKDYNSRDPANCGCDIWVLKEYGVAESWIFLFNIVMVEATVYGFKRCGEVVLKETDDVGQSRMLSLDPKSKQVKVFGTKDHIYYFMDTFVESLVLLDHANAISY</sequence>
<dbReference type="InterPro" id="IPR017451">
    <property type="entry name" value="F-box-assoc_interact_dom"/>
</dbReference>
<dbReference type="Proteomes" id="UP001457282">
    <property type="component" value="Unassembled WGS sequence"/>
</dbReference>
<dbReference type="PROSITE" id="PS50181">
    <property type="entry name" value="FBOX"/>
    <property type="match status" value="1"/>
</dbReference>
<dbReference type="PANTHER" id="PTHR31672:SF13">
    <property type="entry name" value="F-BOX PROTEIN CPR30-LIKE"/>
    <property type="match status" value="1"/>
</dbReference>
<dbReference type="Gene3D" id="1.20.1280.50">
    <property type="match status" value="1"/>
</dbReference>
<protein>
    <recommendedName>
        <fullName evidence="1">F-box domain-containing protein</fullName>
    </recommendedName>
</protein>
<dbReference type="EMBL" id="JBEDUW010000007">
    <property type="protein sequence ID" value="KAK9910781.1"/>
    <property type="molecule type" value="Genomic_DNA"/>
</dbReference>
<dbReference type="SMART" id="SM00256">
    <property type="entry name" value="FBOX"/>
    <property type="match status" value="1"/>
</dbReference>
<dbReference type="InterPro" id="IPR036047">
    <property type="entry name" value="F-box-like_dom_sf"/>
</dbReference>
<proteinExistence type="predicted"/>
<dbReference type="NCBIfam" id="TIGR01640">
    <property type="entry name" value="F_box_assoc_1"/>
    <property type="match status" value="1"/>
</dbReference>
<dbReference type="PANTHER" id="PTHR31672">
    <property type="entry name" value="BNACNNG10540D PROTEIN"/>
    <property type="match status" value="1"/>
</dbReference>
<feature type="domain" description="F-box" evidence="1">
    <location>
        <begin position="1"/>
        <end position="45"/>
    </location>
</feature>
<reference evidence="2 3" key="1">
    <citation type="journal article" date="2023" name="G3 (Bethesda)">
        <title>A chromosome-length genome assembly and annotation of blackberry (Rubus argutus, cv. 'Hillquist').</title>
        <authorList>
            <person name="Bruna T."/>
            <person name="Aryal R."/>
            <person name="Dudchenko O."/>
            <person name="Sargent D.J."/>
            <person name="Mead D."/>
            <person name="Buti M."/>
            <person name="Cavallini A."/>
            <person name="Hytonen T."/>
            <person name="Andres J."/>
            <person name="Pham M."/>
            <person name="Weisz D."/>
            <person name="Mascagni F."/>
            <person name="Usai G."/>
            <person name="Natali L."/>
            <person name="Bassil N."/>
            <person name="Fernandez G.E."/>
            <person name="Lomsadze A."/>
            <person name="Armour M."/>
            <person name="Olukolu B."/>
            <person name="Poorten T."/>
            <person name="Britton C."/>
            <person name="Davik J."/>
            <person name="Ashrafi H."/>
            <person name="Aiden E.L."/>
            <person name="Borodovsky M."/>
            <person name="Worthington M."/>
        </authorList>
    </citation>
    <scope>NUCLEOTIDE SEQUENCE [LARGE SCALE GENOMIC DNA]</scope>
    <source>
        <strain evidence="2">PI 553951</strain>
    </source>
</reference>
<dbReference type="AlphaFoldDB" id="A0AAW1VUN5"/>
<dbReference type="InterPro" id="IPR050796">
    <property type="entry name" value="SCF_F-box_component"/>
</dbReference>
<evidence type="ECO:0000313" key="3">
    <source>
        <dbReference type="Proteomes" id="UP001457282"/>
    </source>
</evidence>
<gene>
    <name evidence="2" type="ORF">M0R45_034726</name>
</gene>
<accession>A0AAW1VUN5</accession>
<name>A0AAW1VUN5_RUBAR</name>
<dbReference type="Pfam" id="PF07734">
    <property type="entry name" value="FBA_1"/>
    <property type="match status" value="1"/>
</dbReference>
<dbReference type="InterPro" id="IPR006527">
    <property type="entry name" value="F-box-assoc_dom_typ1"/>
</dbReference>
<dbReference type="Pfam" id="PF00646">
    <property type="entry name" value="F-box"/>
    <property type="match status" value="1"/>
</dbReference>
<dbReference type="InterPro" id="IPR001810">
    <property type="entry name" value="F-box_dom"/>
</dbReference>
<dbReference type="CDD" id="cd22157">
    <property type="entry name" value="F-box_AtFBW1-like"/>
    <property type="match status" value="1"/>
</dbReference>
<evidence type="ECO:0000259" key="1">
    <source>
        <dbReference type="PROSITE" id="PS50181"/>
    </source>
</evidence>
<evidence type="ECO:0000313" key="2">
    <source>
        <dbReference type="EMBL" id="KAK9910781.1"/>
    </source>
</evidence>
<keyword evidence="3" id="KW-1185">Reference proteome</keyword>